<dbReference type="KEGG" id="vg:77949234"/>
<reference evidence="1 2" key="1">
    <citation type="submission" date="2020-06" db="EMBL/GenBank/DDBJ databases">
        <title>Complete Genome Sequence of the phage EK010 isolated from swine sewage.</title>
        <authorList>
            <person name="Shahin K."/>
            <person name="Bao H."/>
            <person name="Soleimani-Delfan A."/>
            <person name="Wang R."/>
        </authorList>
    </citation>
    <scope>NUCLEOTIDE SEQUENCE [LARGE SCALE GENOMIC DNA]</scope>
</reference>
<keyword evidence="2" id="KW-1185">Reference proteome</keyword>
<evidence type="ECO:0000313" key="1">
    <source>
        <dbReference type="EMBL" id="BCG44960.1"/>
    </source>
</evidence>
<evidence type="ECO:0000313" key="2">
    <source>
        <dbReference type="Proteomes" id="UP000505302"/>
    </source>
</evidence>
<dbReference type="GeneID" id="77949234"/>
<protein>
    <submittedName>
        <fullName evidence="1">Uncharacterized protein</fullName>
    </submittedName>
</protein>
<name>A0A6J4EFR2_9CAUD</name>
<dbReference type="Proteomes" id="UP000505302">
    <property type="component" value="Segment"/>
</dbReference>
<accession>A0A6J4EFR2</accession>
<dbReference type="EMBL" id="LC553734">
    <property type="protein sequence ID" value="BCG44960.1"/>
    <property type="molecule type" value="Genomic_DNA"/>
</dbReference>
<proteinExistence type="predicted"/>
<organism evidence="1 2">
    <name type="scientific">Escherichia phage EK010</name>
    <dbReference type="NCBI Taxonomy" id="2742112"/>
    <lineage>
        <taxon>Viruses</taxon>
        <taxon>Duplodnaviria</taxon>
        <taxon>Heunggongvirae</taxon>
        <taxon>Uroviricota</taxon>
        <taxon>Caudoviricetes</taxon>
        <taxon>Mktvariviridae</taxon>
        <taxon>Gordonclarkvirinae</taxon>
        <taxon>Suseptimavirus</taxon>
        <taxon>Suseptimavirus EK010</taxon>
    </lineage>
</organism>
<dbReference type="RefSeq" id="YP_010672944.1">
    <property type="nucleotide sequence ID" value="NC_070981.1"/>
</dbReference>
<sequence length="316" mass="36011">MSISASIAPVTPAENFGESVFKGRACFGTFNCMHMYSVTDINGESLNQTSLRDRTSEIEVINFWPHNFYGVPAKDIENALVEATDIFNSMSCYKDMFSVTSVNSIAVNLRNHPADKVFTGLMTIRSYLDGDFNGMEFLQEGVQDKEELLKRQRIGLALRLAGLSRNFFGRWCYSNDVDSTDESAATYFDGDMSAIAFLPLICTTDEFSENVWVQNVFGVDDNLDGYVRNHNDGVLRRMARRRDQDPDHYESMSEWLRLWSTCAGHKREVLDQRMDRITVRSFIERLMQAVPSSMTPEEAGARVVSLFDELVEYYND</sequence>